<keyword evidence="2" id="KW-0808">Transferase</keyword>
<gene>
    <name evidence="4" type="ORF">LCGC14_1908550</name>
</gene>
<organism evidence="4">
    <name type="scientific">marine sediment metagenome</name>
    <dbReference type="NCBI Taxonomy" id="412755"/>
    <lineage>
        <taxon>unclassified sequences</taxon>
        <taxon>metagenomes</taxon>
        <taxon>ecological metagenomes</taxon>
    </lineage>
</organism>
<dbReference type="SUPFAM" id="SSF53335">
    <property type="entry name" value="S-adenosyl-L-methionine-dependent methyltransferases"/>
    <property type="match status" value="1"/>
</dbReference>
<dbReference type="AlphaFoldDB" id="A0A0F9FUD2"/>
<protein>
    <recommendedName>
        <fullName evidence="3">DNA methylase N-4/N-6 domain-containing protein</fullName>
    </recommendedName>
</protein>
<dbReference type="GO" id="GO:0003677">
    <property type="term" value="F:DNA binding"/>
    <property type="evidence" value="ECO:0007669"/>
    <property type="project" value="InterPro"/>
</dbReference>
<evidence type="ECO:0000259" key="3">
    <source>
        <dbReference type="Pfam" id="PF01555"/>
    </source>
</evidence>
<keyword evidence="1" id="KW-0489">Methyltransferase</keyword>
<evidence type="ECO:0000256" key="2">
    <source>
        <dbReference type="ARBA" id="ARBA00022679"/>
    </source>
</evidence>
<comment type="caution">
    <text evidence="4">The sequence shown here is derived from an EMBL/GenBank/DDBJ whole genome shotgun (WGS) entry which is preliminary data.</text>
</comment>
<dbReference type="InterPro" id="IPR001091">
    <property type="entry name" value="RM_Methyltransferase"/>
</dbReference>
<dbReference type="InterPro" id="IPR029063">
    <property type="entry name" value="SAM-dependent_MTases_sf"/>
</dbReference>
<evidence type="ECO:0000313" key="4">
    <source>
        <dbReference type="EMBL" id="KKL90054.1"/>
    </source>
</evidence>
<dbReference type="PRINTS" id="PR00508">
    <property type="entry name" value="S21N4MTFRASE"/>
</dbReference>
<dbReference type="InterPro" id="IPR002941">
    <property type="entry name" value="DNA_methylase_N4/N6"/>
</dbReference>
<reference evidence="4" key="1">
    <citation type="journal article" date="2015" name="Nature">
        <title>Complex archaea that bridge the gap between prokaryotes and eukaryotes.</title>
        <authorList>
            <person name="Spang A."/>
            <person name="Saw J.H."/>
            <person name="Jorgensen S.L."/>
            <person name="Zaremba-Niedzwiedzka K."/>
            <person name="Martijn J."/>
            <person name="Lind A.E."/>
            <person name="van Eijk R."/>
            <person name="Schleper C."/>
            <person name="Guy L."/>
            <person name="Ettema T.J."/>
        </authorList>
    </citation>
    <scope>NUCLEOTIDE SEQUENCE</scope>
</reference>
<dbReference type="Gene3D" id="3.40.50.150">
    <property type="entry name" value="Vaccinia Virus protein VP39"/>
    <property type="match status" value="1"/>
</dbReference>
<accession>A0A0F9FUD2</accession>
<dbReference type="GO" id="GO:0032259">
    <property type="term" value="P:methylation"/>
    <property type="evidence" value="ECO:0007669"/>
    <property type="project" value="UniProtKB-KW"/>
</dbReference>
<proteinExistence type="predicted"/>
<name>A0A0F9FUD2_9ZZZZ</name>
<dbReference type="GO" id="GO:0008170">
    <property type="term" value="F:N-methyltransferase activity"/>
    <property type="evidence" value="ECO:0007669"/>
    <property type="project" value="InterPro"/>
</dbReference>
<dbReference type="Pfam" id="PF01555">
    <property type="entry name" value="N6_N4_Mtase"/>
    <property type="match status" value="1"/>
</dbReference>
<dbReference type="EMBL" id="LAZR01020118">
    <property type="protein sequence ID" value="KKL90054.1"/>
    <property type="molecule type" value="Genomic_DNA"/>
</dbReference>
<feature type="domain" description="DNA methylase N-4/N-6" evidence="3">
    <location>
        <begin position="31"/>
        <end position="299"/>
    </location>
</feature>
<evidence type="ECO:0000256" key="1">
    <source>
        <dbReference type="ARBA" id="ARBA00022603"/>
    </source>
</evidence>
<sequence>MAVGAQEITDRYALYNGDCIEVMESLPEESVHLSVYSPPFGGLYHYSSSDHDLSNSDDYAGFFDHYAFVVRALSRLTIPGRMTAVHCADVPSSNTGCDYRVDFPGDIIRLHEREGWKYAARYSIWKEPLAVRNRTMAKNLAHKTIVDDSSRCSNASADYLLVFRRVGDNPIPIVHPNGLTEYAGERQIPADLLRYRGWKGNQIENRFSHWIWRQYASAFWDDVRLQRVLPFKAGRDEDDEKHVHPLQLDVIERCLVLWSNPGETVFTPFMGVGSEVFESVSMGRRGVGVELKQSYYRQSLRNMEAVDVPTSEQVELTISPQV</sequence>
<feature type="non-terminal residue" evidence="4">
    <location>
        <position position="322"/>
    </location>
</feature>